<evidence type="ECO:0000313" key="8">
    <source>
        <dbReference type="EMBL" id="KAF2263055.1"/>
    </source>
</evidence>
<keyword evidence="9" id="KW-1185">Reference proteome</keyword>
<evidence type="ECO:0000313" key="9">
    <source>
        <dbReference type="Proteomes" id="UP000800093"/>
    </source>
</evidence>
<dbReference type="EMBL" id="ML986632">
    <property type="protein sequence ID" value="KAF2263055.1"/>
    <property type="molecule type" value="Genomic_DNA"/>
</dbReference>
<keyword evidence="5 6" id="KW-0472">Membrane</keyword>
<comment type="caution">
    <text evidence="8">The sequence shown here is derived from an EMBL/GenBank/DDBJ whole genome shotgun (WGS) entry which is preliminary data.</text>
</comment>
<comment type="similarity">
    <text evidence="2">Belongs to the major facilitator superfamily. TCR/Tet family.</text>
</comment>
<feature type="transmembrane region" description="Helical" evidence="6">
    <location>
        <begin position="127"/>
        <end position="150"/>
    </location>
</feature>
<feature type="domain" description="Major facilitator superfamily (MFS) profile" evidence="7">
    <location>
        <begin position="4"/>
        <end position="495"/>
    </location>
</feature>
<dbReference type="PROSITE" id="PS50850">
    <property type="entry name" value="MFS"/>
    <property type="match status" value="1"/>
</dbReference>
<sequence length="500" mass="53652">FYVAFVSICTCTFIATVDTVILATALPAITRSLRATSNEAYWCGTGFLLAQTVSQPLYGAFQEIVGHKRTMLGALSLFLFMSIFCATAQSITWLVATRVQGLGGGGINAMVNVLVSDMVPLHERGTFAGLNNLAGAVGLVSGVVLGATFAEKSTWRLIFYINLPICTIAGTGLMLCLRIPRPTKPIRSEILKIDYLGAIILTPSLVALLYGITGGGGVLFAWSHPRIICALVIGAIGVVITIVCELKFAKYPMIPPIIFQDLTAVSGYFSAWIHGIVLWALAYYLILYFLIARGHSLLHAALEILPGIASIPFCAALFGIVMAITKHYKWLNVFAWVSLSVGIGLLALLTPQTNLGKAYGYQIVLAIGGGIIFPGRILAVQVSQQRENVPIATTMVSFFTSLGEAFGVGIGGSIFQNRWAARTESYLRSGVLPQEYVISSHAAEGSAAYIKTLPTVIQDIYRDIAAGSLRALWTTFAAFGVAAFFVSLVARNRSLVEDCE</sequence>
<dbReference type="GO" id="GO:0005886">
    <property type="term" value="C:plasma membrane"/>
    <property type="evidence" value="ECO:0007669"/>
    <property type="project" value="TreeGrafter"/>
</dbReference>
<dbReference type="AlphaFoldDB" id="A0A9P4MYX5"/>
<proteinExistence type="inferred from homology"/>
<dbReference type="InterPro" id="IPR011701">
    <property type="entry name" value="MFS"/>
</dbReference>
<keyword evidence="4 6" id="KW-1133">Transmembrane helix</keyword>
<gene>
    <name evidence="8" type="ORF">CC78DRAFT_419701</name>
</gene>
<evidence type="ECO:0000256" key="2">
    <source>
        <dbReference type="ARBA" id="ARBA00007520"/>
    </source>
</evidence>
<dbReference type="GO" id="GO:0022857">
    <property type="term" value="F:transmembrane transporter activity"/>
    <property type="evidence" value="ECO:0007669"/>
    <property type="project" value="InterPro"/>
</dbReference>
<protein>
    <submittedName>
        <fullName evidence="8">MFS general substrate transporter</fullName>
    </submittedName>
</protein>
<evidence type="ECO:0000256" key="3">
    <source>
        <dbReference type="ARBA" id="ARBA00022692"/>
    </source>
</evidence>
<feature type="transmembrane region" description="Helical" evidence="6">
    <location>
        <begin position="330"/>
        <end position="349"/>
    </location>
</feature>
<evidence type="ECO:0000256" key="6">
    <source>
        <dbReference type="SAM" id="Phobius"/>
    </source>
</evidence>
<dbReference type="PANTHER" id="PTHR23501">
    <property type="entry name" value="MAJOR FACILITATOR SUPERFAMILY"/>
    <property type="match status" value="1"/>
</dbReference>
<evidence type="ECO:0000256" key="4">
    <source>
        <dbReference type="ARBA" id="ARBA00022989"/>
    </source>
</evidence>
<dbReference type="InterPro" id="IPR020846">
    <property type="entry name" value="MFS_dom"/>
</dbReference>
<feature type="transmembrane region" description="Helical" evidence="6">
    <location>
        <begin position="227"/>
        <end position="249"/>
    </location>
</feature>
<feature type="transmembrane region" description="Helical" evidence="6">
    <location>
        <begin position="391"/>
        <end position="415"/>
    </location>
</feature>
<dbReference type="OrthoDB" id="10021397at2759"/>
<evidence type="ECO:0000259" key="7">
    <source>
        <dbReference type="PROSITE" id="PS50850"/>
    </source>
</evidence>
<comment type="subcellular location">
    <subcellularLocation>
        <location evidence="1">Membrane</location>
        <topology evidence="1">Multi-pass membrane protein</topology>
    </subcellularLocation>
</comment>
<dbReference type="Pfam" id="PF07690">
    <property type="entry name" value="MFS_1"/>
    <property type="match status" value="1"/>
</dbReference>
<dbReference type="InterPro" id="IPR036259">
    <property type="entry name" value="MFS_trans_sf"/>
</dbReference>
<feature type="transmembrane region" description="Helical" evidence="6">
    <location>
        <begin position="195"/>
        <end position="220"/>
    </location>
</feature>
<dbReference type="PANTHER" id="PTHR23501:SF102">
    <property type="entry name" value="DRUG TRANSPORTER, PUTATIVE (AFU_ORTHOLOGUE AFUA_3G08530)-RELATED"/>
    <property type="match status" value="1"/>
</dbReference>
<feature type="non-terminal residue" evidence="8">
    <location>
        <position position="500"/>
    </location>
</feature>
<feature type="transmembrane region" description="Helical" evidence="6">
    <location>
        <begin position="361"/>
        <end position="379"/>
    </location>
</feature>
<feature type="transmembrane region" description="Helical" evidence="6">
    <location>
        <begin position="269"/>
        <end position="292"/>
    </location>
</feature>
<evidence type="ECO:0000256" key="1">
    <source>
        <dbReference type="ARBA" id="ARBA00004141"/>
    </source>
</evidence>
<feature type="transmembrane region" description="Helical" evidence="6">
    <location>
        <begin position="471"/>
        <end position="490"/>
    </location>
</feature>
<organism evidence="8 9">
    <name type="scientific">Lojkania enalia</name>
    <dbReference type="NCBI Taxonomy" id="147567"/>
    <lineage>
        <taxon>Eukaryota</taxon>
        <taxon>Fungi</taxon>
        <taxon>Dikarya</taxon>
        <taxon>Ascomycota</taxon>
        <taxon>Pezizomycotina</taxon>
        <taxon>Dothideomycetes</taxon>
        <taxon>Pleosporomycetidae</taxon>
        <taxon>Pleosporales</taxon>
        <taxon>Pleosporales incertae sedis</taxon>
        <taxon>Lojkania</taxon>
    </lineage>
</organism>
<feature type="transmembrane region" description="Helical" evidence="6">
    <location>
        <begin position="157"/>
        <end position="175"/>
    </location>
</feature>
<evidence type="ECO:0000256" key="5">
    <source>
        <dbReference type="ARBA" id="ARBA00023136"/>
    </source>
</evidence>
<keyword evidence="3 6" id="KW-0812">Transmembrane</keyword>
<dbReference type="SUPFAM" id="SSF103473">
    <property type="entry name" value="MFS general substrate transporter"/>
    <property type="match status" value="1"/>
</dbReference>
<dbReference type="Proteomes" id="UP000800093">
    <property type="component" value="Unassembled WGS sequence"/>
</dbReference>
<dbReference type="PRINTS" id="PR01036">
    <property type="entry name" value="TCRTETB"/>
</dbReference>
<dbReference type="Gene3D" id="1.20.1720.10">
    <property type="entry name" value="Multidrug resistance protein D"/>
    <property type="match status" value="1"/>
</dbReference>
<accession>A0A9P4MYX5</accession>
<name>A0A9P4MYX5_9PLEO</name>
<feature type="transmembrane region" description="Helical" evidence="6">
    <location>
        <begin position="72"/>
        <end position="96"/>
    </location>
</feature>
<reference evidence="9" key="1">
    <citation type="journal article" date="2020" name="Stud. Mycol.">
        <title>101 Dothideomycetes genomes: A test case for predicting lifestyles and emergence of pathogens.</title>
        <authorList>
            <person name="Haridas S."/>
            <person name="Albert R."/>
            <person name="Binder M."/>
            <person name="Bloem J."/>
            <person name="LaButti K."/>
            <person name="Salamov A."/>
            <person name="Andreopoulos B."/>
            <person name="Baker S."/>
            <person name="Barry K."/>
            <person name="Bills G."/>
            <person name="Bluhm B."/>
            <person name="Cannon C."/>
            <person name="Castanera R."/>
            <person name="Culley D."/>
            <person name="Daum C."/>
            <person name="Ezra D."/>
            <person name="Gonzalez J."/>
            <person name="Henrissat B."/>
            <person name="Kuo A."/>
            <person name="Liang C."/>
            <person name="Lipzen A."/>
            <person name="Lutzoni F."/>
            <person name="Magnuson J."/>
            <person name="Mondo S."/>
            <person name="Nolan M."/>
            <person name="Ohm R."/>
            <person name="Pangilinan J."/>
            <person name="Park H.-J."/>
            <person name="Ramirez L."/>
            <person name="Alfaro M."/>
            <person name="Sun H."/>
            <person name="Tritt A."/>
            <person name="Yoshinaga Y."/>
            <person name="Zwiers L.-H."/>
            <person name="Turgeon B."/>
            <person name="Goodwin S."/>
            <person name="Spatafora J."/>
            <person name="Crous P."/>
            <person name="Grigoriev I."/>
        </authorList>
    </citation>
    <scope>NUCLEOTIDE SEQUENCE [LARGE SCALE GENOMIC DNA]</scope>
    <source>
        <strain evidence="9">CBS 304.66</strain>
    </source>
</reference>
<feature type="transmembrane region" description="Helical" evidence="6">
    <location>
        <begin position="304"/>
        <end position="324"/>
    </location>
</feature>
<feature type="non-terminal residue" evidence="8">
    <location>
        <position position="1"/>
    </location>
</feature>